<name>A0A6L2JDB5_TANCI</name>
<feature type="compositionally biased region" description="Acidic residues" evidence="1">
    <location>
        <begin position="216"/>
        <end position="225"/>
    </location>
</feature>
<gene>
    <name evidence="2" type="ORF">Tci_006698</name>
</gene>
<protein>
    <submittedName>
        <fullName evidence="2">Uncharacterized protein</fullName>
    </submittedName>
</protein>
<sequence>MICHVSSENPKCVTKWSVWQRVDNIIPEPYIAFELGKSINLTEAIEEEVARQIVTESVLEPARRRPLEQFVFDTMKALKESKKTSKRQPGTGGSREGTGVTPGVLDVSTFVPATSSKGTGNKPRVLDEENITSEANVILDWGSEQESENFKEEDDEDDNDDDDDDDDDDDKSINLEETDDKETKDEFMHSKENVQDDDEESDVEETNDELVHADEQVNDDEDEEMTNAEYVDTRNSDEENTNAIKADAEKTEVVNDEIKKAKLPPTSSSLSSLQVNIINEVKNQLPKFLPKTVFDFATLVIQSMIKNALKKTPLPVAQSSSQAQYSLKAAESLSEYELKTIIFDKMEKSRDVVIPI</sequence>
<evidence type="ECO:0000313" key="2">
    <source>
        <dbReference type="EMBL" id="GEU34720.1"/>
    </source>
</evidence>
<feature type="compositionally biased region" description="Acidic residues" evidence="1">
    <location>
        <begin position="195"/>
        <end position="208"/>
    </location>
</feature>
<reference evidence="2" key="1">
    <citation type="journal article" date="2019" name="Sci. Rep.">
        <title>Draft genome of Tanacetum cinerariifolium, the natural source of mosquito coil.</title>
        <authorList>
            <person name="Yamashiro T."/>
            <person name="Shiraishi A."/>
            <person name="Satake H."/>
            <person name="Nakayama K."/>
        </authorList>
    </citation>
    <scope>NUCLEOTIDE SEQUENCE</scope>
</reference>
<comment type="caution">
    <text evidence="2">The sequence shown here is derived from an EMBL/GenBank/DDBJ whole genome shotgun (WGS) entry which is preliminary data.</text>
</comment>
<accession>A0A6L2JDB5</accession>
<dbReference type="EMBL" id="BKCJ010000610">
    <property type="protein sequence ID" value="GEU34720.1"/>
    <property type="molecule type" value="Genomic_DNA"/>
</dbReference>
<organism evidence="2">
    <name type="scientific">Tanacetum cinerariifolium</name>
    <name type="common">Dalmatian daisy</name>
    <name type="synonym">Chrysanthemum cinerariifolium</name>
    <dbReference type="NCBI Taxonomy" id="118510"/>
    <lineage>
        <taxon>Eukaryota</taxon>
        <taxon>Viridiplantae</taxon>
        <taxon>Streptophyta</taxon>
        <taxon>Embryophyta</taxon>
        <taxon>Tracheophyta</taxon>
        <taxon>Spermatophyta</taxon>
        <taxon>Magnoliopsida</taxon>
        <taxon>eudicotyledons</taxon>
        <taxon>Gunneridae</taxon>
        <taxon>Pentapetalae</taxon>
        <taxon>asterids</taxon>
        <taxon>campanulids</taxon>
        <taxon>Asterales</taxon>
        <taxon>Asteraceae</taxon>
        <taxon>Asteroideae</taxon>
        <taxon>Anthemideae</taxon>
        <taxon>Anthemidinae</taxon>
        <taxon>Tanacetum</taxon>
    </lineage>
</organism>
<feature type="region of interest" description="Disordered" evidence="1">
    <location>
        <begin position="78"/>
        <end position="225"/>
    </location>
</feature>
<proteinExistence type="predicted"/>
<dbReference type="AlphaFoldDB" id="A0A6L2JDB5"/>
<evidence type="ECO:0000256" key="1">
    <source>
        <dbReference type="SAM" id="MobiDB-lite"/>
    </source>
</evidence>
<feature type="compositionally biased region" description="Acidic residues" evidence="1">
    <location>
        <begin position="143"/>
        <end position="180"/>
    </location>
</feature>
<feature type="compositionally biased region" description="Basic and acidic residues" evidence="1">
    <location>
        <begin position="181"/>
        <end position="194"/>
    </location>
</feature>